<dbReference type="PANTHER" id="PTHR42307">
    <property type="entry name" value="PUP DEAMIDASE/DEPUPYLASE"/>
    <property type="match status" value="1"/>
</dbReference>
<evidence type="ECO:0000313" key="9">
    <source>
        <dbReference type="EMBL" id="GMA39577.1"/>
    </source>
</evidence>
<reference evidence="10" key="1">
    <citation type="journal article" date="2019" name="Int. J. Syst. Evol. Microbiol.">
        <title>The Global Catalogue of Microorganisms (GCM) 10K type strain sequencing project: providing services to taxonomists for standard genome sequencing and annotation.</title>
        <authorList>
            <consortium name="The Broad Institute Genomics Platform"/>
            <consortium name="The Broad Institute Genome Sequencing Center for Infectious Disease"/>
            <person name="Wu L."/>
            <person name="Ma J."/>
        </authorList>
    </citation>
    <scope>NUCLEOTIDE SEQUENCE [LARGE SCALE GENOMIC DNA]</scope>
    <source>
        <strain evidence="10">NBRC 113072</strain>
    </source>
</reference>
<keyword evidence="5 7" id="KW-0067">ATP-binding</keyword>
<dbReference type="InterPro" id="IPR004347">
    <property type="entry name" value="Pup_ligase/deamidase"/>
</dbReference>
<comment type="caution">
    <text evidence="9">The sequence shown here is derived from an EMBL/GenBank/DDBJ whole genome shotgun (WGS) entry which is preliminary data.</text>
</comment>
<feature type="binding site" evidence="7">
    <location>
        <position position="55"/>
    </location>
    <ligand>
        <name>Mg(2+)</name>
        <dbReference type="ChEBI" id="CHEBI:18420"/>
    </ligand>
</feature>
<evidence type="ECO:0000256" key="1">
    <source>
        <dbReference type="ARBA" id="ARBA00022598"/>
    </source>
</evidence>
<evidence type="ECO:0000256" key="2">
    <source>
        <dbReference type="ARBA" id="ARBA00022723"/>
    </source>
</evidence>
<comment type="similarity">
    <text evidence="7">Belongs to the Pup ligase/Pup deamidase family. Pup-conjugating enzyme subfamily.</text>
</comment>
<dbReference type="EMBL" id="BSUO01000001">
    <property type="protein sequence ID" value="GMA39577.1"/>
    <property type="molecule type" value="Genomic_DNA"/>
</dbReference>
<feature type="binding site" evidence="7">
    <location>
        <position position="421"/>
    </location>
    <ligand>
        <name>ATP</name>
        <dbReference type="ChEBI" id="CHEBI:30616"/>
    </ligand>
</feature>
<dbReference type="HAMAP" id="MF_02111">
    <property type="entry name" value="Pup_ligase"/>
    <property type="match status" value="1"/>
</dbReference>
<evidence type="ECO:0000256" key="6">
    <source>
        <dbReference type="ARBA" id="ARBA00022842"/>
    </source>
</evidence>
<evidence type="ECO:0000256" key="8">
    <source>
        <dbReference type="NCBIfam" id="TIGR03686"/>
    </source>
</evidence>
<organism evidence="9 10">
    <name type="scientific">Mobilicoccus caccae</name>
    <dbReference type="NCBI Taxonomy" id="1859295"/>
    <lineage>
        <taxon>Bacteria</taxon>
        <taxon>Bacillati</taxon>
        <taxon>Actinomycetota</taxon>
        <taxon>Actinomycetes</taxon>
        <taxon>Micrococcales</taxon>
        <taxon>Dermatophilaceae</taxon>
        <taxon>Mobilicoccus</taxon>
    </lineage>
</organism>
<name>A0ABQ6IS78_9MICO</name>
<dbReference type="InterPro" id="IPR022279">
    <property type="entry name" value="Pup_ligase"/>
</dbReference>
<evidence type="ECO:0000256" key="5">
    <source>
        <dbReference type="ARBA" id="ARBA00022840"/>
    </source>
</evidence>
<keyword evidence="6 7" id="KW-0460">Magnesium</keyword>
<evidence type="ECO:0000256" key="4">
    <source>
        <dbReference type="ARBA" id="ARBA00022786"/>
    </source>
</evidence>
<evidence type="ECO:0000313" key="10">
    <source>
        <dbReference type="Proteomes" id="UP001157126"/>
    </source>
</evidence>
<dbReference type="RefSeq" id="WP_284303462.1">
    <property type="nucleotide sequence ID" value="NZ_BSUO01000001.1"/>
</dbReference>
<sequence length="466" mass="51002">MDRRIYGIETEYGLTCTVDGKRRLSPDEIARYMFRGIVARGRSSNIFLANGSRLYLDVGNHPEYATAECDTLTDLIAQDRAGEQIVQSLADEARARLAEEGIDGAIYLFKNNLDSVGASYGCHENYLVSRATDLDSLTQALLPFFVTRQLVCGAGHLVTAPDGTARYVLSQRADVMWEGASSATTRSRPMINTRDEPHADADLYRRLHVIVGDSNVCETTTLVKVGATDLVLRALEAGATPPDLAVANPSAAIRAAGRDLDGAAPIALDRGGHVLAREIQRAYFEIAAAHLAAEGPARPLDERVLDLWGRALDGLEAADMSGVAGEIDWVIKHRLLMRYAERNGLDLADPRLAQLELNYHDIDDRRSLAARLREKGALARVVDDEQIAQARTTAPTTTRAHLRGSFVREAQRHQRDHTVDWSHLRLNDQAAHTVLCKDPFAAQDPRVDRLLASMAQGGVAGEAPFI</sequence>
<comment type="function">
    <text evidence="7">Catalyzes the covalent attachment of the prokaryotic ubiquitin-like protein modifier Pup to the proteasomal substrate proteins, thereby targeting them for proteasomal degradation. This tagging system is termed pupylation. The ligation reaction involves the side-chain carboxylate of the C-terminal glutamate of Pup and the side-chain amino group of a substrate lysine.</text>
</comment>
<dbReference type="NCBIfam" id="TIGR03686">
    <property type="entry name" value="pupylate_PafA"/>
    <property type="match status" value="1"/>
</dbReference>
<keyword evidence="2 7" id="KW-0479">Metal-binding</keyword>
<comment type="pathway">
    <text evidence="7">Protein modification; protein pupylation.</text>
</comment>
<feature type="active site" description="Proton acceptor" evidence="7">
    <location>
        <position position="57"/>
    </location>
</feature>
<accession>A0ABQ6IS78</accession>
<dbReference type="Proteomes" id="UP001157126">
    <property type="component" value="Unassembled WGS sequence"/>
</dbReference>
<evidence type="ECO:0000256" key="7">
    <source>
        <dbReference type="HAMAP-Rule" id="MF_02111"/>
    </source>
</evidence>
<proteinExistence type="inferred from homology"/>
<evidence type="ECO:0000256" key="3">
    <source>
        <dbReference type="ARBA" id="ARBA00022741"/>
    </source>
</evidence>
<keyword evidence="3 7" id="KW-0547">Nucleotide-binding</keyword>
<dbReference type="Pfam" id="PF03136">
    <property type="entry name" value="Pup_ligase"/>
    <property type="match status" value="1"/>
</dbReference>
<dbReference type="PANTHER" id="PTHR42307:SF3">
    <property type="entry name" value="PUP--PROTEIN LIGASE"/>
    <property type="match status" value="1"/>
</dbReference>
<comment type="catalytic activity">
    <reaction evidence="7">
        <text>ATP + [prokaryotic ubiquitin-like protein]-L-glutamate + [protein]-L-lysine = ADP + phosphate + N(6)-([prokaryotic ubiquitin-like protein]-gamma-L-glutamyl)-[protein]-L-lysine.</text>
        <dbReference type="EC" id="6.3.1.19"/>
    </reaction>
</comment>
<keyword evidence="1 7" id="KW-0436">Ligase</keyword>
<dbReference type="EC" id="6.3.1.19" evidence="7 8"/>
<comment type="pathway">
    <text evidence="7">Protein degradation; proteasomal Pup-dependent pathway.</text>
</comment>
<dbReference type="GO" id="GO:0016874">
    <property type="term" value="F:ligase activity"/>
    <property type="evidence" value="ECO:0007669"/>
    <property type="project" value="UniProtKB-KW"/>
</dbReference>
<gene>
    <name evidence="7 9" type="primary">pafA</name>
    <name evidence="9" type="ORF">GCM10025883_16220</name>
</gene>
<keyword evidence="10" id="KW-1185">Reference proteome</keyword>
<feature type="binding site" evidence="7">
    <location>
        <position position="9"/>
    </location>
    <ligand>
        <name>Mg(2+)</name>
        <dbReference type="ChEBI" id="CHEBI:18420"/>
    </ligand>
</feature>
<keyword evidence="4 7" id="KW-0833">Ubl conjugation pathway</keyword>
<comment type="miscellaneous">
    <text evidence="7">The reaction mechanism probably proceeds via the activation of Pup by phosphorylation of its C-terminal glutamate, which is then subject to nucleophilic attack by the substrate lysine, resulting in an isopeptide bond and the release of phosphate as a good leaving group.</text>
</comment>
<protein>
    <recommendedName>
        <fullName evidence="7 8">Pup--protein ligase</fullName>
        <ecNumber evidence="7 8">6.3.1.19</ecNumber>
    </recommendedName>
    <alternativeName>
        <fullName evidence="7">Proteasome accessory factor A</fullName>
    </alternativeName>
    <alternativeName>
        <fullName evidence="7">Pup-conjugating enzyme</fullName>
    </alternativeName>
</protein>
<feature type="binding site" evidence="7">
    <location>
        <position position="63"/>
    </location>
    <ligand>
        <name>Mg(2+)</name>
        <dbReference type="ChEBI" id="CHEBI:18420"/>
    </ligand>
</feature>
<feature type="binding site" evidence="7">
    <location>
        <position position="66"/>
    </location>
    <ligand>
        <name>ATP</name>
        <dbReference type="ChEBI" id="CHEBI:30616"/>
    </ligand>
</feature>
<feature type="binding site" evidence="7">
    <location>
        <position position="53"/>
    </location>
    <ligand>
        <name>ATP</name>
        <dbReference type="ChEBI" id="CHEBI:30616"/>
    </ligand>
</feature>